<feature type="transmembrane region" description="Helical" evidence="2">
    <location>
        <begin position="354"/>
        <end position="370"/>
    </location>
</feature>
<sequence>MLRFLFPVSLFLSAVLLFSIQPMVAKAILPVYGGTPAVWTVCMLFFQGVLLISYGYVWLLSFFNKSLIWRLVHTALIVVSIIAIPLLFKPSEMQAYPEWNILYDLLSQLGLPLLIIGASAPLLQFAYSQTTSKGASDPYYLYIASNLGSLITLLLYPWIIERVWGITLQFHLWSIGYLVYLLLLLFVLYSARYKPLEQHHIETGSLPWRSMVYWVFLSFIPCSLMLGVTLYISTDVAATPLFWVLPLALYLLTFVLTFTTKPLISNEWIKRNCVFFLVFTLLSYILKANQVRVWQVILANLTSFFVLALLCHGQLFQRRPKPHLLTLFYFCLALGGVLAGIFNGILATHLFNQIYEYPLAILLSLFVLPLSNYSKDWWVPLVVTCLLLLHYLIPHINWYAGFSTFQITALLALIVIVVYYKSRVSLILSLFILFAFLYSPIFLDNNILLQQRNFFGVKQVLVKENTHVLVSQSTVHGFQLLGEKKPISGFRAYYGAIKPVVEAMQQESHSMSVTILGLGAGTMVCQFRETDQLKVIEIDQQVIDLAKNPKLFTYLRDCSPSVQIIKDDGRLALNKIPDGSQQLIILDAFNSDAIPVHLMTLEAFTLYKKKLTEDGVILVNLSNRHLHLLPLVNSVSRSLDMMLLNLVHKGDPKLGQFDSEWALLTMNQPLALQLMKGTNWRFVSDNNQFLWTDDYSNLIPMLKW</sequence>
<feature type="transmembrane region" description="Helical" evidence="2">
    <location>
        <begin position="238"/>
        <end position="256"/>
    </location>
</feature>
<accession>A0A378JY87</accession>
<evidence type="ECO:0000313" key="3">
    <source>
        <dbReference type="EMBL" id="KTD30947.1"/>
    </source>
</evidence>
<keyword evidence="1" id="KW-0620">Polyamine biosynthesis</keyword>
<name>A0A378JY87_9GAMM</name>
<feature type="transmembrane region" description="Helical" evidence="2">
    <location>
        <begin position="426"/>
        <end position="443"/>
    </location>
</feature>
<evidence type="ECO:0000313" key="4">
    <source>
        <dbReference type="EMBL" id="STX63524.1"/>
    </source>
</evidence>
<dbReference type="AlphaFoldDB" id="A0A378JY87"/>
<reference evidence="4 6" key="2">
    <citation type="submission" date="2018-06" db="EMBL/GenBank/DDBJ databases">
        <authorList>
            <consortium name="Pathogen Informatics"/>
            <person name="Doyle S."/>
        </authorList>
    </citation>
    <scope>NUCLEOTIDE SEQUENCE [LARGE SCALE GENOMIC DNA]</scope>
    <source>
        <strain evidence="4 6">NCTC12239</strain>
    </source>
</reference>
<feature type="transmembrane region" description="Helical" evidence="2">
    <location>
        <begin position="324"/>
        <end position="348"/>
    </location>
</feature>
<gene>
    <name evidence="3" type="ORF">Lmor_3054</name>
    <name evidence="4" type="ORF">NCTC12239_02469</name>
</gene>
<dbReference type="PANTHER" id="PTHR43317:SF1">
    <property type="entry name" value="THERMOSPERMINE SYNTHASE ACAULIS5"/>
    <property type="match status" value="1"/>
</dbReference>
<feature type="transmembrane region" description="Helical" evidence="2">
    <location>
        <begin position="172"/>
        <end position="191"/>
    </location>
</feature>
<feature type="transmembrane region" description="Helical" evidence="2">
    <location>
        <begin position="377"/>
        <end position="393"/>
    </location>
</feature>
<keyword evidence="2" id="KW-1133">Transmembrane helix</keyword>
<dbReference type="GO" id="GO:0006596">
    <property type="term" value="P:polyamine biosynthetic process"/>
    <property type="evidence" value="ECO:0007669"/>
    <property type="project" value="UniProtKB-KW"/>
</dbReference>
<dbReference type="SUPFAM" id="SSF53335">
    <property type="entry name" value="S-adenosyl-L-methionine-dependent methyltransferases"/>
    <property type="match status" value="1"/>
</dbReference>
<evidence type="ECO:0000313" key="5">
    <source>
        <dbReference type="Proteomes" id="UP000054985"/>
    </source>
</evidence>
<evidence type="ECO:0000313" key="6">
    <source>
        <dbReference type="Proteomes" id="UP000254040"/>
    </source>
</evidence>
<keyword evidence="2" id="KW-0472">Membrane</keyword>
<proteinExistence type="predicted"/>
<dbReference type="RefSeq" id="WP_028384775.1">
    <property type="nucleotide sequence ID" value="NZ_CAAAJG010000049.1"/>
</dbReference>
<organism evidence="4 6">
    <name type="scientific">Legionella moravica</name>
    <dbReference type="NCBI Taxonomy" id="39962"/>
    <lineage>
        <taxon>Bacteria</taxon>
        <taxon>Pseudomonadati</taxon>
        <taxon>Pseudomonadota</taxon>
        <taxon>Gammaproteobacteria</taxon>
        <taxon>Legionellales</taxon>
        <taxon>Legionellaceae</taxon>
        <taxon>Legionella</taxon>
    </lineage>
</organism>
<dbReference type="Pfam" id="PF01564">
    <property type="entry name" value="Spermine_synth"/>
    <property type="match status" value="1"/>
</dbReference>
<dbReference type="Gene3D" id="3.40.50.150">
    <property type="entry name" value="Vaccinia Virus protein VP39"/>
    <property type="match status" value="1"/>
</dbReference>
<feature type="transmembrane region" description="Helical" evidence="2">
    <location>
        <begin position="108"/>
        <end position="127"/>
    </location>
</feature>
<dbReference type="PANTHER" id="PTHR43317">
    <property type="entry name" value="THERMOSPERMINE SYNTHASE ACAULIS5"/>
    <property type="match status" value="1"/>
</dbReference>
<keyword evidence="2" id="KW-0812">Transmembrane</keyword>
<feature type="transmembrane region" description="Helical" evidence="2">
    <location>
        <begin position="292"/>
        <end position="312"/>
    </location>
</feature>
<dbReference type="InterPro" id="IPR029063">
    <property type="entry name" value="SAM-dependent_MTases_sf"/>
</dbReference>
<feature type="transmembrane region" description="Helical" evidence="2">
    <location>
        <begin position="268"/>
        <end position="286"/>
    </location>
</feature>
<protein>
    <submittedName>
        <fullName evidence="4">Spermidine synthase</fullName>
    </submittedName>
</protein>
<feature type="transmembrane region" description="Helical" evidence="2">
    <location>
        <begin position="139"/>
        <end position="160"/>
    </location>
</feature>
<evidence type="ECO:0000256" key="2">
    <source>
        <dbReference type="SAM" id="Phobius"/>
    </source>
</evidence>
<feature type="transmembrane region" description="Helical" evidence="2">
    <location>
        <begin position="37"/>
        <end position="60"/>
    </location>
</feature>
<dbReference type="EMBL" id="UGOG01000001">
    <property type="protein sequence ID" value="STX63524.1"/>
    <property type="molecule type" value="Genomic_DNA"/>
</dbReference>
<dbReference type="NCBIfam" id="NF037959">
    <property type="entry name" value="MFS_SpdSyn"/>
    <property type="match status" value="1"/>
</dbReference>
<dbReference type="Proteomes" id="UP000054985">
    <property type="component" value="Unassembled WGS sequence"/>
</dbReference>
<dbReference type="STRING" id="39962.Lmor_3054"/>
<dbReference type="Proteomes" id="UP000254040">
    <property type="component" value="Unassembled WGS sequence"/>
</dbReference>
<dbReference type="EMBL" id="LNYN01000042">
    <property type="protein sequence ID" value="KTD30947.1"/>
    <property type="molecule type" value="Genomic_DNA"/>
</dbReference>
<evidence type="ECO:0000256" key="1">
    <source>
        <dbReference type="ARBA" id="ARBA00023115"/>
    </source>
</evidence>
<reference evidence="3 5" key="1">
    <citation type="submission" date="2015-11" db="EMBL/GenBank/DDBJ databases">
        <title>Genomic analysis of 38 Legionella species identifies large and diverse effector repertoires.</title>
        <authorList>
            <person name="Burstein D."/>
            <person name="Amaro F."/>
            <person name="Zusman T."/>
            <person name="Lifshitz Z."/>
            <person name="Cohen O."/>
            <person name="Gilbert J.A."/>
            <person name="Pupko T."/>
            <person name="Shuman H.A."/>
            <person name="Segal G."/>
        </authorList>
    </citation>
    <scope>NUCLEOTIDE SEQUENCE [LARGE SCALE GENOMIC DNA]</scope>
    <source>
        <strain evidence="3 5">ATCC 43877</strain>
    </source>
</reference>
<feature type="transmembrane region" description="Helical" evidence="2">
    <location>
        <begin position="399"/>
        <end position="419"/>
    </location>
</feature>
<feature type="transmembrane region" description="Helical" evidence="2">
    <location>
        <begin position="212"/>
        <end position="232"/>
    </location>
</feature>
<keyword evidence="5" id="KW-1185">Reference proteome</keyword>
<feature type="transmembrane region" description="Helical" evidence="2">
    <location>
        <begin position="67"/>
        <end position="88"/>
    </location>
</feature>